<dbReference type="Proteomes" id="UP000238392">
    <property type="component" value="Unassembled WGS sequence"/>
</dbReference>
<keyword evidence="9 13" id="KW-0547">Nucleotide-binding</keyword>
<dbReference type="GO" id="GO:0000049">
    <property type="term" value="F:tRNA binding"/>
    <property type="evidence" value="ECO:0007669"/>
    <property type="project" value="TreeGrafter"/>
</dbReference>
<comment type="similarity">
    <text evidence="2 13">Belongs to the SUA5 family.</text>
</comment>
<reference evidence="16 17" key="1">
    <citation type="submission" date="2018-03" db="EMBL/GenBank/DDBJ databases">
        <title>Genomic Encyclopedia of Archaeal and Bacterial Type Strains, Phase II (KMG-II): from individual species to whole genera.</title>
        <authorList>
            <person name="Goeker M."/>
        </authorList>
    </citation>
    <scope>NUCLEOTIDE SEQUENCE [LARGE SCALE GENOMIC DNA]</scope>
    <source>
        <strain evidence="16 17">DSM 100212</strain>
    </source>
</reference>
<feature type="domain" description="YrdC-like" evidence="15">
    <location>
        <begin position="37"/>
        <end position="224"/>
    </location>
</feature>
<dbReference type="EC" id="2.7.7.87" evidence="3 13"/>
<dbReference type="GO" id="GO:0006450">
    <property type="term" value="P:regulation of translational fidelity"/>
    <property type="evidence" value="ECO:0007669"/>
    <property type="project" value="TreeGrafter"/>
</dbReference>
<feature type="binding site" evidence="14">
    <location>
        <position position="59"/>
    </location>
    <ligand>
        <name>ATP</name>
        <dbReference type="ChEBI" id="CHEBI:30616"/>
    </ligand>
</feature>
<dbReference type="FunFam" id="3.90.870.10:FF:000009">
    <property type="entry name" value="Threonylcarbamoyl-AMP synthase, putative"/>
    <property type="match status" value="1"/>
</dbReference>
<dbReference type="PROSITE" id="PS51163">
    <property type="entry name" value="YRDC"/>
    <property type="match status" value="1"/>
</dbReference>
<dbReference type="InterPro" id="IPR006070">
    <property type="entry name" value="Sua5-like_dom"/>
</dbReference>
<feature type="binding site" evidence="14">
    <location>
        <position position="91"/>
    </location>
    <ligand>
        <name>L-threonine</name>
        <dbReference type="ChEBI" id="CHEBI:57926"/>
    </ligand>
</feature>
<evidence type="ECO:0000313" key="17">
    <source>
        <dbReference type="Proteomes" id="UP000238392"/>
    </source>
</evidence>
<evidence type="ECO:0000256" key="7">
    <source>
        <dbReference type="ARBA" id="ARBA00022694"/>
    </source>
</evidence>
<comment type="subcellular location">
    <subcellularLocation>
        <location evidence="1 13">Cytoplasm</location>
    </subcellularLocation>
</comment>
<dbReference type="NCBIfam" id="TIGR00057">
    <property type="entry name" value="L-threonylcarbamoyladenylate synthase"/>
    <property type="match status" value="1"/>
</dbReference>
<feature type="binding site" evidence="14">
    <location>
        <position position="166"/>
    </location>
    <ligand>
        <name>L-threonine</name>
        <dbReference type="ChEBI" id="CHEBI:57926"/>
    </ligand>
</feature>
<sequence length="339" mass="34982">MGSVNSKMDCTGPCHQLKRRVTGTMVAQDTQLLPPSDEGIARAAQLLRAGQLVALPTETVYGLAGDARNSDAVASIYEAKGRPSFNPLIVHLPDVDSAKELVIWNERAQVLADAHWPGPLTMVLPLREGHGLSPLVTAGLDTVALRLPAHPLARRLMRESGCALAAPSANPSGKISPTTATHVMAGLSGRIAAVLDGGACPVGVESTIIGVYDDETRLLRPGGLAVEDAEATLGAPLAGAGEGIIAPGQLTSHYAPGASVRLNATSIQAGEVLLGFGPMACTINLSEKGDTREAAMNLFPALHQLDAMQPKGIAVAPIPNTGLGLAINDRLSRAAAPRD</sequence>
<feature type="binding site" evidence="14">
    <location>
        <position position="82"/>
    </location>
    <ligand>
        <name>ATP</name>
        <dbReference type="ChEBI" id="CHEBI:30616"/>
    </ligand>
</feature>
<evidence type="ECO:0000256" key="8">
    <source>
        <dbReference type="ARBA" id="ARBA00022695"/>
    </source>
</evidence>
<organism evidence="16 17">
    <name type="scientific">Donghicola tyrosinivorans</name>
    <dbReference type="NCBI Taxonomy" id="1652492"/>
    <lineage>
        <taxon>Bacteria</taxon>
        <taxon>Pseudomonadati</taxon>
        <taxon>Pseudomonadota</taxon>
        <taxon>Alphaproteobacteria</taxon>
        <taxon>Rhodobacterales</taxon>
        <taxon>Roseobacteraceae</taxon>
        <taxon>Donghicola</taxon>
    </lineage>
</organism>
<dbReference type="InterPro" id="IPR050156">
    <property type="entry name" value="TC-AMP_synthase_SUA5"/>
</dbReference>
<evidence type="ECO:0000313" key="16">
    <source>
        <dbReference type="EMBL" id="PRY92264.1"/>
    </source>
</evidence>
<evidence type="ECO:0000256" key="10">
    <source>
        <dbReference type="ARBA" id="ARBA00022840"/>
    </source>
</evidence>
<dbReference type="SUPFAM" id="SSF55821">
    <property type="entry name" value="YrdC/RibB"/>
    <property type="match status" value="1"/>
</dbReference>
<feature type="binding site" evidence="14">
    <location>
        <position position="206"/>
    </location>
    <ligand>
        <name>L-threonine</name>
        <dbReference type="ChEBI" id="CHEBI:57926"/>
    </ligand>
</feature>
<dbReference type="GO" id="GO:0061710">
    <property type="term" value="F:L-threonylcarbamoyladenylate synthase"/>
    <property type="evidence" value="ECO:0007669"/>
    <property type="project" value="UniProtKB-EC"/>
</dbReference>
<keyword evidence="17" id="KW-1185">Reference proteome</keyword>
<evidence type="ECO:0000256" key="14">
    <source>
        <dbReference type="PIRSR" id="PIRSR004930-1"/>
    </source>
</evidence>
<evidence type="ECO:0000256" key="6">
    <source>
        <dbReference type="ARBA" id="ARBA00022679"/>
    </source>
</evidence>
<proteinExistence type="inferred from homology"/>
<evidence type="ECO:0000256" key="4">
    <source>
        <dbReference type="ARBA" id="ARBA00015492"/>
    </source>
</evidence>
<dbReference type="InterPro" id="IPR010923">
    <property type="entry name" value="T(6)A37_SUA5"/>
</dbReference>
<accession>A0A2T0X093</accession>
<dbReference type="InterPro" id="IPR038385">
    <property type="entry name" value="Sua5/YwlC_C"/>
</dbReference>
<comment type="catalytic activity">
    <reaction evidence="12 13">
        <text>L-threonine + hydrogencarbonate + ATP = L-threonylcarbamoyladenylate + diphosphate + H2O</text>
        <dbReference type="Rhea" id="RHEA:36407"/>
        <dbReference type="ChEBI" id="CHEBI:15377"/>
        <dbReference type="ChEBI" id="CHEBI:17544"/>
        <dbReference type="ChEBI" id="CHEBI:30616"/>
        <dbReference type="ChEBI" id="CHEBI:33019"/>
        <dbReference type="ChEBI" id="CHEBI:57926"/>
        <dbReference type="ChEBI" id="CHEBI:73682"/>
        <dbReference type="EC" id="2.7.7.87"/>
    </reaction>
</comment>
<dbReference type="GO" id="GO:0003725">
    <property type="term" value="F:double-stranded RNA binding"/>
    <property type="evidence" value="ECO:0007669"/>
    <property type="project" value="UniProtKB-UniRule"/>
</dbReference>
<dbReference type="InterPro" id="IPR017945">
    <property type="entry name" value="DHBP_synth_RibB-like_a/b_dom"/>
</dbReference>
<keyword evidence="8 13" id="KW-0548">Nucleotidyltransferase</keyword>
<dbReference type="EMBL" id="PVTQ01000002">
    <property type="protein sequence ID" value="PRY92264.1"/>
    <property type="molecule type" value="Genomic_DNA"/>
</dbReference>
<keyword evidence="10 13" id="KW-0067">ATP-binding</keyword>
<evidence type="ECO:0000256" key="5">
    <source>
        <dbReference type="ARBA" id="ARBA00022490"/>
    </source>
</evidence>
<evidence type="ECO:0000259" key="15">
    <source>
        <dbReference type="PROSITE" id="PS51163"/>
    </source>
</evidence>
<feature type="binding site" evidence="14">
    <location>
        <position position="254"/>
    </location>
    <ligand>
        <name>ATP</name>
        <dbReference type="ChEBI" id="CHEBI:30616"/>
    </ligand>
</feature>
<dbReference type="GO" id="GO:0005524">
    <property type="term" value="F:ATP binding"/>
    <property type="evidence" value="ECO:0007669"/>
    <property type="project" value="UniProtKB-UniRule"/>
</dbReference>
<comment type="function">
    <text evidence="13">Required for the formation of a threonylcarbamoyl group on adenosine at position 37 (t(6)A37) in tRNAs that read codons beginning with adenine.</text>
</comment>
<evidence type="ECO:0000256" key="9">
    <source>
        <dbReference type="ARBA" id="ARBA00022741"/>
    </source>
</evidence>
<feature type="binding site" evidence="14">
    <location>
        <position position="142"/>
    </location>
    <ligand>
        <name>L-threonine</name>
        <dbReference type="ChEBI" id="CHEBI:57926"/>
    </ligand>
</feature>
<dbReference type="InterPro" id="IPR005145">
    <property type="entry name" value="Sua5_C"/>
</dbReference>
<dbReference type="Gene3D" id="3.40.50.11030">
    <property type="entry name" value="Threonylcarbamoyl-AMP synthase, C-terminal domain"/>
    <property type="match status" value="1"/>
</dbReference>
<dbReference type="AlphaFoldDB" id="A0A2T0X093"/>
<evidence type="ECO:0000256" key="13">
    <source>
        <dbReference type="PIRNR" id="PIRNR004930"/>
    </source>
</evidence>
<dbReference type="Pfam" id="PF03481">
    <property type="entry name" value="Sua5_C"/>
    <property type="match status" value="1"/>
</dbReference>
<gene>
    <name evidence="16" type="ORF">CLV74_102179</name>
</gene>
<evidence type="ECO:0000256" key="2">
    <source>
        <dbReference type="ARBA" id="ARBA00007663"/>
    </source>
</evidence>
<dbReference type="GO" id="GO:0008033">
    <property type="term" value="P:tRNA processing"/>
    <property type="evidence" value="ECO:0007669"/>
    <property type="project" value="UniProtKB-KW"/>
</dbReference>
<dbReference type="PIRSF" id="PIRSF004930">
    <property type="entry name" value="Tln_factor_SUA5"/>
    <property type="match status" value="1"/>
</dbReference>
<feature type="binding site" evidence="14">
    <location>
        <position position="146"/>
    </location>
    <ligand>
        <name>L-threonine</name>
        <dbReference type="ChEBI" id="CHEBI:57926"/>
    </ligand>
</feature>
<comment type="caution">
    <text evidence="16">The sequence shown here is derived from an EMBL/GenBank/DDBJ whole genome shotgun (WGS) entry which is preliminary data.</text>
</comment>
<dbReference type="PANTHER" id="PTHR17490">
    <property type="entry name" value="SUA5"/>
    <property type="match status" value="1"/>
</dbReference>
<keyword evidence="6 13" id="KW-0808">Transferase</keyword>
<feature type="binding site" evidence="14">
    <location>
        <position position="168"/>
    </location>
    <ligand>
        <name>ATP</name>
        <dbReference type="ChEBI" id="CHEBI:30616"/>
    </ligand>
</feature>
<name>A0A2T0X093_9RHOB</name>
<feature type="binding site" evidence="14">
    <location>
        <position position="176"/>
    </location>
    <ligand>
        <name>ATP</name>
        <dbReference type="ChEBI" id="CHEBI:30616"/>
    </ligand>
</feature>
<feature type="binding site" evidence="14">
    <location>
        <position position="220"/>
    </location>
    <ligand>
        <name>ATP</name>
        <dbReference type="ChEBI" id="CHEBI:30616"/>
    </ligand>
</feature>
<dbReference type="Pfam" id="PF01300">
    <property type="entry name" value="Sua5_yciO_yrdC"/>
    <property type="match status" value="1"/>
</dbReference>
<keyword evidence="5 13" id="KW-0963">Cytoplasm</keyword>
<protein>
    <recommendedName>
        <fullName evidence="4 13">Threonylcarbamoyl-AMP synthase</fullName>
        <shortName evidence="13">TC-AMP synthase</shortName>
        <ecNumber evidence="3 13">2.7.7.87</ecNumber>
    </recommendedName>
    <alternativeName>
        <fullName evidence="11 13">L-threonylcarbamoyladenylate synthase</fullName>
    </alternativeName>
</protein>
<dbReference type="PANTHER" id="PTHR17490:SF16">
    <property type="entry name" value="THREONYLCARBAMOYL-AMP SYNTHASE"/>
    <property type="match status" value="1"/>
</dbReference>
<keyword evidence="7 13" id="KW-0819">tRNA processing</keyword>
<evidence type="ECO:0000256" key="11">
    <source>
        <dbReference type="ARBA" id="ARBA00029774"/>
    </source>
</evidence>
<evidence type="ECO:0000256" key="3">
    <source>
        <dbReference type="ARBA" id="ARBA00012584"/>
    </source>
</evidence>
<dbReference type="GO" id="GO:0005737">
    <property type="term" value="C:cytoplasm"/>
    <property type="evidence" value="ECO:0007669"/>
    <property type="project" value="UniProtKB-SubCell"/>
</dbReference>
<dbReference type="Gene3D" id="3.90.870.10">
    <property type="entry name" value="DHBP synthase"/>
    <property type="match status" value="1"/>
</dbReference>
<evidence type="ECO:0000256" key="1">
    <source>
        <dbReference type="ARBA" id="ARBA00004496"/>
    </source>
</evidence>
<feature type="binding site" evidence="14">
    <location>
        <position position="86"/>
    </location>
    <ligand>
        <name>ATP</name>
        <dbReference type="ChEBI" id="CHEBI:30616"/>
    </ligand>
</feature>
<evidence type="ECO:0000256" key="12">
    <source>
        <dbReference type="ARBA" id="ARBA00048366"/>
    </source>
</evidence>